<dbReference type="Proteomes" id="UP000772434">
    <property type="component" value="Unassembled WGS sequence"/>
</dbReference>
<gene>
    <name evidence="4" type="ORF">BDP27DRAFT_184928</name>
</gene>
<sequence length="357" mass="39818">MDSPFQTYHQGISPCILVTSLPNNTETSYHLASAYLESSPPSSSRDTLPDFEILRNDYLQKLTSKITFRSSYDEPQRNDPLGVHINVNDLSVSPRFSIDDYISSPLTPDDTFDTSPVPDESNWTNRPNLQSINTLPKTPLEPDSGTAALSSEEDKRSVSSAIHYSLYSSPRLPSIQIPKTTSTKSSQMKVSNSSPTSNTALGPRSKTTLDALIPLHAPTRARKYVLPSATSPKDASGAPLDVSRLGKKRSHSAAFEESLGGDDGERTNKGRNNEPDADTCEISDTEQEKLQSKRRRSTLAARKSRRRKLEYQLALEEKVEKLQGLRDKWKTRCKVLQEILKSHEAEFNFEDEEGEED</sequence>
<feature type="region of interest" description="Disordered" evidence="2">
    <location>
        <begin position="223"/>
        <end position="306"/>
    </location>
</feature>
<dbReference type="OrthoDB" id="2257100at2759"/>
<name>A0A9P5Q3Y5_9AGAR</name>
<feature type="region of interest" description="Disordered" evidence="2">
    <location>
        <begin position="172"/>
        <end position="205"/>
    </location>
</feature>
<evidence type="ECO:0000313" key="5">
    <source>
        <dbReference type="Proteomes" id="UP000772434"/>
    </source>
</evidence>
<protein>
    <recommendedName>
        <fullName evidence="3">BZIP domain-containing protein</fullName>
    </recommendedName>
</protein>
<evidence type="ECO:0000256" key="1">
    <source>
        <dbReference type="SAM" id="Coils"/>
    </source>
</evidence>
<comment type="caution">
    <text evidence="4">The sequence shown here is derived from an EMBL/GenBank/DDBJ whole genome shotgun (WGS) entry which is preliminary data.</text>
</comment>
<reference evidence="4" key="1">
    <citation type="submission" date="2020-11" db="EMBL/GenBank/DDBJ databases">
        <authorList>
            <consortium name="DOE Joint Genome Institute"/>
            <person name="Ahrendt S."/>
            <person name="Riley R."/>
            <person name="Andreopoulos W."/>
            <person name="Labutti K."/>
            <person name="Pangilinan J."/>
            <person name="Ruiz-Duenas F.J."/>
            <person name="Barrasa J.M."/>
            <person name="Sanchez-Garcia M."/>
            <person name="Camarero S."/>
            <person name="Miyauchi S."/>
            <person name="Serrano A."/>
            <person name="Linde D."/>
            <person name="Babiker R."/>
            <person name="Drula E."/>
            <person name="Ayuso-Fernandez I."/>
            <person name="Pacheco R."/>
            <person name="Padilla G."/>
            <person name="Ferreira P."/>
            <person name="Barriuso J."/>
            <person name="Kellner H."/>
            <person name="Castanera R."/>
            <person name="Alfaro M."/>
            <person name="Ramirez L."/>
            <person name="Pisabarro A.G."/>
            <person name="Kuo A."/>
            <person name="Tritt A."/>
            <person name="Lipzen A."/>
            <person name="He G."/>
            <person name="Yan M."/>
            <person name="Ng V."/>
            <person name="Cullen D."/>
            <person name="Martin F."/>
            <person name="Rosso M.-N."/>
            <person name="Henrissat B."/>
            <person name="Hibbett D."/>
            <person name="Martinez A.T."/>
            <person name="Grigoriev I.V."/>
        </authorList>
    </citation>
    <scope>NUCLEOTIDE SEQUENCE</scope>
    <source>
        <strain evidence="4">AH 40177</strain>
    </source>
</reference>
<evidence type="ECO:0000313" key="4">
    <source>
        <dbReference type="EMBL" id="KAF9074349.1"/>
    </source>
</evidence>
<feature type="compositionally biased region" description="Acidic residues" evidence="2">
    <location>
        <begin position="275"/>
        <end position="285"/>
    </location>
</feature>
<dbReference type="AlphaFoldDB" id="A0A9P5Q3Y5"/>
<proteinExistence type="predicted"/>
<feature type="compositionally biased region" description="Polar residues" evidence="2">
    <location>
        <begin position="121"/>
        <end position="136"/>
    </location>
</feature>
<dbReference type="SUPFAM" id="SSF57959">
    <property type="entry name" value="Leucine zipper domain"/>
    <property type="match status" value="1"/>
</dbReference>
<feature type="domain" description="BZIP" evidence="3">
    <location>
        <begin position="285"/>
        <end position="349"/>
    </location>
</feature>
<dbReference type="EMBL" id="JADNRY010000013">
    <property type="protein sequence ID" value="KAF9074349.1"/>
    <property type="molecule type" value="Genomic_DNA"/>
</dbReference>
<dbReference type="Gene3D" id="3.30.160.60">
    <property type="entry name" value="Classic Zinc Finger"/>
    <property type="match status" value="1"/>
</dbReference>
<keyword evidence="5" id="KW-1185">Reference proteome</keyword>
<feature type="coiled-coil region" evidence="1">
    <location>
        <begin position="308"/>
        <end position="346"/>
    </location>
</feature>
<feature type="compositionally biased region" description="Basic residues" evidence="2">
    <location>
        <begin position="292"/>
        <end position="306"/>
    </location>
</feature>
<keyword evidence="1" id="KW-0175">Coiled coil</keyword>
<evidence type="ECO:0000256" key="2">
    <source>
        <dbReference type="SAM" id="MobiDB-lite"/>
    </source>
</evidence>
<evidence type="ECO:0000259" key="3">
    <source>
        <dbReference type="SMART" id="SM00338"/>
    </source>
</evidence>
<dbReference type="SMART" id="SM00338">
    <property type="entry name" value="BRLZ"/>
    <property type="match status" value="1"/>
</dbReference>
<feature type="compositionally biased region" description="Polar residues" evidence="2">
    <location>
        <begin position="177"/>
        <end position="205"/>
    </location>
</feature>
<feature type="compositionally biased region" description="Basic and acidic residues" evidence="2">
    <location>
        <begin position="263"/>
        <end position="274"/>
    </location>
</feature>
<organism evidence="4 5">
    <name type="scientific">Rhodocollybia butyracea</name>
    <dbReference type="NCBI Taxonomy" id="206335"/>
    <lineage>
        <taxon>Eukaryota</taxon>
        <taxon>Fungi</taxon>
        <taxon>Dikarya</taxon>
        <taxon>Basidiomycota</taxon>
        <taxon>Agaricomycotina</taxon>
        <taxon>Agaricomycetes</taxon>
        <taxon>Agaricomycetidae</taxon>
        <taxon>Agaricales</taxon>
        <taxon>Marasmiineae</taxon>
        <taxon>Omphalotaceae</taxon>
        <taxon>Rhodocollybia</taxon>
    </lineage>
</organism>
<feature type="region of interest" description="Disordered" evidence="2">
    <location>
        <begin position="105"/>
        <end position="155"/>
    </location>
</feature>
<dbReference type="GO" id="GO:0003700">
    <property type="term" value="F:DNA-binding transcription factor activity"/>
    <property type="evidence" value="ECO:0007669"/>
    <property type="project" value="InterPro"/>
</dbReference>
<dbReference type="CDD" id="cd12193">
    <property type="entry name" value="bZIP_GCN4"/>
    <property type="match status" value="1"/>
</dbReference>
<dbReference type="InterPro" id="IPR046347">
    <property type="entry name" value="bZIP_sf"/>
</dbReference>
<dbReference type="InterPro" id="IPR004827">
    <property type="entry name" value="bZIP"/>
</dbReference>
<accession>A0A9P5Q3Y5</accession>